<dbReference type="PANTHER" id="PTHR35936">
    <property type="entry name" value="MEMBRANE-BOUND LYTIC MUREIN TRANSGLYCOSYLASE F"/>
    <property type="match status" value="1"/>
</dbReference>
<name>A0A0F5PTW0_9HYPH</name>
<feature type="domain" description="Solute-binding protein family 3/N-terminal" evidence="6">
    <location>
        <begin position="23"/>
        <end position="244"/>
    </location>
</feature>
<dbReference type="STRING" id="728005.SAMN04488059_104116"/>
<dbReference type="InterPro" id="IPR001320">
    <property type="entry name" value="Iontro_rcpt_C"/>
</dbReference>
<dbReference type="SMART" id="SM00062">
    <property type="entry name" value="PBPb"/>
    <property type="match status" value="1"/>
</dbReference>
<organism evidence="9 11">
    <name type="scientific">Devosia psychrophila</name>
    <dbReference type="NCBI Taxonomy" id="728005"/>
    <lineage>
        <taxon>Bacteria</taxon>
        <taxon>Pseudomonadati</taxon>
        <taxon>Pseudomonadota</taxon>
        <taxon>Alphaproteobacteria</taxon>
        <taxon>Hyphomicrobiales</taxon>
        <taxon>Devosiaceae</taxon>
        <taxon>Devosia</taxon>
    </lineage>
</organism>
<dbReference type="GO" id="GO:0015276">
    <property type="term" value="F:ligand-gated monoatomic ion channel activity"/>
    <property type="evidence" value="ECO:0007669"/>
    <property type="project" value="InterPro"/>
</dbReference>
<evidence type="ECO:0000256" key="3">
    <source>
        <dbReference type="ARBA" id="ARBA00022729"/>
    </source>
</evidence>
<evidence type="ECO:0000256" key="1">
    <source>
        <dbReference type="ARBA" id="ARBA00004196"/>
    </source>
</evidence>
<keyword evidence="10" id="KW-1185">Reference proteome</keyword>
<dbReference type="Gene3D" id="3.40.190.10">
    <property type="entry name" value="Periplasmic binding protein-like II"/>
    <property type="match status" value="2"/>
</dbReference>
<reference evidence="8 10" key="1">
    <citation type="submission" date="2015-03" db="EMBL/GenBank/DDBJ databases">
        <authorList>
            <person name="Lepp D."/>
            <person name="Hassan Y.I."/>
            <person name="Li X.-Z."/>
            <person name="Zhou T."/>
        </authorList>
    </citation>
    <scope>NUCLEOTIDE SEQUENCE [LARGE SCALE GENOMIC DNA]</scope>
    <source>
        <strain evidence="8 10">Cr7-05</strain>
    </source>
</reference>
<proteinExistence type="inferred from homology"/>
<evidence type="ECO:0000313" key="11">
    <source>
        <dbReference type="Proteomes" id="UP000182258"/>
    </source>
</evidence>
<dbReference type="OrthoDB" id="9807134at2"/>
<dbReference type="Pfam" id="PF00497">
    <property type="entry name" value="SBP_bac_3"/>
    <property type="match status" value="1"/>
</dbReference>
<dbReference type="GO" id="GO:0016020">
    <property type="term" value="C:membrane"/>
    <property type="evidence" value="ECO:0007669"/>
    <property type="project" value="InterPro"/>
</dbReference>
<dbReference type="Proteomes" id="UP000033519">
    <property type="component" value="Unassembled WGS sequence"/>
</dbReference>
<reference evidence="9 11" key="2">
    <citation type="submission" date="2016-10" db="EMBL/GenBank/DDBJ databases">
        <authorList>
            <person name="de Groot N.N."/>
        </authorList>
    </citation>
    <scope>NUCLEOTIDE SEQUENCE [LARGE SCALE GENOMIC DNA]</scope>
    <source>
        <strain evidence="9 11">CGMCC 1.10210</strain>
    </source>
</reference>
<dbReference type="InterPro" id="IPR001638">
    <property type="entry name" value="Solute-binding_3/MltF_N"/>
</dbReference>
<protein>
    <submittedName>
        <fullName evidence="8">Amino acid ABC transporter</fullName>
    </submittedName>
    <submittedName>
        <fullName evidence="9">Polar amino acid transport system substrate-binding protein</fullName>
    </submittedName>
</protein>
<dbReference type="EMBL" id="LAPV01000141">
    <property type="protein sequence ID" value="KKC32132.1"/>
    <property type="molecule type" value="Genomic_DNA"/>
</dbReference>
<evidence type="ECO:0000256" key="2">
    <source>
        <dbReference type="ARBA" id="ARBA00010333"/>
    </source>
</evidence>
<gene>
    <name evidence="9" type="ORF">SAMN04488059_104116</name>
    <name evidence="8" type="ORF">WH91_15280</name>
</gene>
<dbReference type="PROSITE" id="PS01039">
    <property type="entry name" value="SBP_BACTERIAL_3"/>
    <property type="match status" value="1"/>
</dbReference>
<evidence type="ECO:0000256" key="5">
    <source>
        <dbReference type="SAM" id="SignalP"/>
    </source>
</evidence>
<dbReference type="RefSeq" id="WP_046171867.1">
    <property type="nucleotide sequence ID" value="NZ_FOMB01000004.1"/>
</dbReference>
<dbReference type="AlphaFoldDB" id="A0A0F5PTW0"/>
<feature type="chain" id="PRO_5010418666" evidence="5">
    <location>
        <begin position="21"/>
        <end position="250"/>
    </location>
</feature>
<evidence type="ECO:0000259" key="7">
    <source>
        <dbReference type="SMART" id="SM00079"/>
    </source>
</evidence>
<accession>A0A0F5PTW0</accession>
<dbReference type="GO" id="GO:0030313">
    <property type="term" value="C:cell envelope"/>
    <property type="evidence" value="ECO:0007669"/>
    <property type="project" value="UniProtKB-SubCell"/>
</dbReference>
<comment type="subcellular location">
    <subcellularLocation>
        <location evidence="1">Cell envelope</location>
    </subcellularLocation>
</comment>
<dbReference type="PATRIC" id="fig|728005.3.peg.1254"/>
<evidence type="ECO:0000313" key="8">
    <source>
        <dbReference type="EMBL" id="KKC32132.1"/>
    </source>
</evidence>
<evidence type="ECO:0000313" key="10">
    <source>
        <dbReference type="Proteomes" id="UP000033519"/>
    </source>
</evidence>
<evidence type="ECO:0000313" key="9">
    <source>
        <dbReference type="EMBL" id="SFC36188.1"/>
    </source>
</evidence>
<feature type="signal peptide" evidence="5">
    <location>
        <begin position="1"/>
        <end position="20"/>
    </location>
</feature>
<keyword evidence="3 5" id="KW-0732">Signal</keyword>
<dbReference type="EMBL" id="FOMB01000004">
    <property type="protein sequence ID" value="SFC36188.1"/>
    <property type="molecule type" value="Genomic_DNA"/>
</dbReference>
<dbReference type="Proteomes" id="UP000182258">
    <property type="component" value="Unassembled WGS sequence"/>
</dbReference>
<sequence>MKKLILTAAALLALGSATQAQETVRIATEGAYAPWNFLNDAGEPAGFEIDLGNAICAKAAITCEFIINDWDSIIPNLLAGNYDVIMAGMSITDERLETIDFTQNYFPPDPSLFVAAAGAGIDPTALEGKRVGVQGGTIQAAYAEENLAAKNTVVSFGTADQAMADLAAGNLDTIIADGAYLEPVVAASSGALEFVGEEVMIGNGVGAGLRKDEAELKTKFDDALTALKADGTVDKLIAQWFEGRGPYFAE</sequence>
<comment type="similarity">
    <text evidence="2 4">Belongs to the bacterial solute-binding protein 3 family.</text>
</comment>
<dbReference type="PANTHER" id="PTHR35936:SF19">
    <property type="entry name" value="AMINO-ACID-BINDING PROTEIN YXEM-RELATED"/>
    <property type="match status" value="1"/>
</dbReference>
<feature type="domain" description="Ionotropic glutamate receptor C-terminal" evidence="7">
    <location>
        <begin position="23"/>
        <end position="243"/>
    </location>
</feature>
<dbReference type="SUPFAM" id="SSF53850">
    <property type="entry name" value="Periplasmic binding protein-like II"/>
    <property type="match status" value="1"/>
</dbReference>
<dbReference type="SMART" id="SM00079">
    <property type="entry name" value="PBPe"/>
    <property type="match status" value="1"/>
</dbReference>
<evidence type="ECO:0000256" key="4">
    <source>
        <dbReference type="RuleBase" id="RU003744"/>
    </source>
</evidence>
<dbReference type="InterPro" id="IPR018313">
    <property type="entry name" value="SBP_3_CS"/>
</dbReference>
<evidence type="ECO:0000259" key="6">
    <source>
        <dbReference type="SMART" id="SM00062"/>
    </source>
</evidence>